<feature type="compositionally biased region" description="Basic and acidic residues" evidence="1">
    <location>
        <begin position="21"/>
        <end position="33"/>
    </location>
</feature>
<feature type="compositionally biased region" description="Basic and acidic residues" evidence="1">
    <location>
        <begin position="44"/>
        <end position="62"/>
    </location>
</feature>
<comment type="caution">
    <text evidence="2">The sequence shown here is derived from an EMBL/GenBank/DDBJ whole genome shotgun (WGS) entry which is preliminary data.</text>
</comment>
<evidence type="ECO:0000256" key="1">
    <source>
        <dbReference type="SAM" id="MobiDB-lite"/>
    </source>
</evidence>
<dbReference type="AlphaFoldDB" id="A0A1Q5UBM1"/>
<name>A0A1Q5UBM1_9EURO</name>
<evidence type="ECO:0000313" key="2">
    <source>
        <dbReference type="EMBL" id="OKP09859.1"/>
    </source>
</evidence>
<keyword evidence="3" id="KW-1185">Reference proteome</keyword>
<evidence type="ECO:0000313" key="3">
    <source>
        <dbReference type="Proteomes" id="UP000186955"/>
    </source>
</evidence>
<sequence>MPYIPHKSQNAGGHESQYDSDSIKQRQNSEKARQNGTHPDLQQEQDKDKSATADIHEKREGLGDTSRPYPEDSMTSGTLEARKGGIVNGVEQR</sequence>
<proteinExistence type="predicted"/>
<gene>
    <name evidence="2" type="ORF">PENSUB_4783</name>
</gene>
<protein>
    <submittedName>
        <fullName evidence="2">Uncharacterized protein</fullName>
    </submittedName>
</protein>
<reference evidence="2 3" key="1">
    <citation type="submission" date="2016-10" db="EMBL/GenBank/DDBJ databases">
        <title>Genome sequence of the ascomycete fungus Penicillium subrubescens.</title>
        <authorList>
            <person name="De Vries R.P."/>
            <person name="Peng M."/>
            <person name="Dilokpimol A."/>
            <person name="Hilden K."/>
            <person name="Makela M.R."/>
            <person name="Grigoriev I."/>
            <person name="Riley R."/>
            <person name="Granchi Z."/>
        </authorList>
    </citation>
    <scope>NUCLEOTIDE SEQUENCE [LARGE SCALE GENOMIC DNA]</scope>
    <source>
        <strain evidence="2 3">CBS 132785</strain>
    </source>
</reference>
<dbReference type="OrthoDB" id="4369564at2759"/>
<dbReference type="Proteomes" id="UP000186955">
    <property type="component" value="Unassembled WGS sequence"/>
</dbReference>
<dbReference type="EMBL" id="MNBE01000438">
    <property type="protein sequence ID" value="OKP09859.1"/>
    <property type="molecule type" value="Genomic_DNA"/>
</dbReference>
<accession>A0A1Q5UBM1</accession>
<organism evidence="2 3">
    <name type="scientific">Penicillium subrubescens</name>
    <dbReference type="NCBI Taxonomy" id="1316194"/>
    <lineage>
        <taxon>Eukaryota</taxon>
        <taxon>Fungi</taxon>
        <taxon>Dikarya</taxon>
        <taxon>Ascomycota</taxon>
        <taxon>Pezizomycotina</taxon>
        <taxon>Eurotiomycetes</taxon>
        <taxon>Eurotiomycetidae</taxon>
        <taxon>Eurotiales</taxon>
        <taxon>Aspergillaceae</taxon>
        <taxon>Penicillium</taxon>
    </lineage>
</organism>
<feature type="region of interest" description="Disordered" evidence="1">
    <location>
        <begin position="1"/>
        <end position="93"/>
    </location>
</feature>